<protein>
    <submittedName>
        <fullName evidence="1">Uncharacterized protein</fullName>
    </submittedName>
</protein>
<proteinExistence type="predicted"/>
<evidence type="ECO:0000313" key="1">
    <source>
        <dbReference type="EMBL" id="KAF2024841.1"/>
    </source>
</evidence>
<feature type="non-terminal residue" evidence="1">
    <location>
        <position position="145"/>
    </location>
</feature>
<organism evidence="1 2">
    <name type="scientific">Setomelanomma holmii</name>
    <dbReference type="NCBI Taxonomy" id="210430"/>
    <lineage>
        <taxon>Eukaryota</taxon>
        <taxon>Fungi</taxon>
        <taxon>Dikarya</taxon>
        <taxon>Ascomycota</taxon>
        <taxon>Pezizomycotina</taxon>
        <taxon>Dothideomycetes</taxon>
        <taxon>Pleosporomycetidae</taxon>
        <taxon>Pleosporales</taxon>
        <taxon>Pleosporineae</taxon>
        <taxon>Phaeosphaeriaceae</taxon>
        <taxon>Setomelanomma</taxon>
    </lineage>
</organism>
<name>A0A9P4LFT8_9PLEO</name>
<comment type="caution">
    <text evidence="1">The sequence shown here is derived from an EMBL/GenBank/DDBJ whole genome shotgun (WGS) entry which is preliminary data.</text>
</comment>
<evidence type="ECO:0000313" key="2">
    <source>
        <dbReference type="Proteomes" id="UP000799777"/>
    </source>
</evidence>
<keyword evidence="2" id="KW-1185">Reference proteome</keyword>
<reference evidence="1" key="1">
    <citation type="journal article" date="2020" name="Stud. Mycol.">
        <title>101 Dothideomycetes genomes: a test case for predicting lifestyles and emergence of pathogens.</title>
        <authorList>
            <person name="Haridas S."/>
            <person name="Albert R."/>
            <person name="Binder M."/>
            <person name="Bloem J."/>
            <person name="Labutti K."/>
            <person name="Salamov A."/>
            <person name="Andreopoulos B."/>
            <person name="Baker S."/>
            <person name="Barry K."/>
            <person name="Bills G."/>
            <person name="Bluhm B."/>
            <person name="Cannon C."/>
            <person name="Castanera R."/>
            <person name="Culley D."/>
            <person name="Daum C."/>
            <person name="Ezra D."/>
            <person name="Gonzalez J."/>
            <person name="Henrissat B."/>
            <person name="Kuo A."/>
            <person name="Liang C."/>
            <person name="Lipzen A."/>
            <person name="Lutzoni F."/>
            <person name="Magnuson J."/>
            <person name="Mondo S."/>
            <person name="Nolan M."/>
            <person name="Ohm R."/>
            <person name="Pangilinan J."/>
            <person name="Park H.-J."/>
            <person name="Ramirez L."/>
            <person name="Alfaro M."/>
            <person name="Sun H."/>
            <person name="Tritt A."/>
            <person name="Yoshinaga Y."/>
            <person name="Zwiers L.-H."/>
            <person name="Turgeon B."/>
            <person name="Goodwin S."/>
            <person name="Spatafora J."/>
            <person name="Crous P."/>
            <person name="Grigoriev I."/>
        </authorList>
    </citation>
    <scope>NUCLEOTIDE SEQUENCE</scope>
    <source>
        <strain evidence="1">CBS 110217</strain>
    </source>
</reference>
<dbReference type="OrthoDB" id="3782488at2759"/>
<accession>A0A9P4LFT8</accession>
<sequence length="145" mass="16018">ASPIDRSFLPLAYLVPSNRPAREAIANACKETSVYHSNFIGHIDYRGDPSTLCFELALGGLPEHSEIGWRIGRGCRELENYGVELLLATDDDSISGVHARFGWTTLRPDFLLILNEQSKRCTINGRDFNEGGQTIPAENTILIGD</sequence>
<dbReference type="Proteomes" id="UP000799777">
    <property type="component" value="Unassembled WGS sequence"/>
</dbReference>
<gene>
    <name evidence="1" type="ORF">EK21DRAFT_13521</name>
</gene>
<dbReference type="AlphaFoldDB" id="A0A9P4LFT8"/>
<feature type="non-terminal residue" evidence="1">
    <location>
        <position position="1"/>
    </location>
</feature>
<dbReference type="EMBL" id="ML978282">
    <property type="protein sequence ID" value="KAF2024841.1"/>
    <property type="molecule type" value="Genomic_DNA"/>
</dbReference>